<evidence type="ECO:0000259" key="12">
    <source>
        <dbReference type="PROSITE" id="PS50011"/>
    </source>
</evidence>
<evidence type="ECO:0000256" key="2">
    <source>
        <dbReference type="ARBA" id="ARBA00022527"/>
    </source>
</evidence>
<evidence type="ECO:0000256" key="4">
    <source>
        <dbReference type="ARBA" id="ARBA00022679"/>
    </source>
</evidence>
<evidence type="ECO:0000256" key="1">
    <source>
        <dbReference type="ARBA" id="ARBA00012513"/>
    </source>
</evidence>
<comment type="similarity">
    <text evidence="8">Belongs to the protein kinase superfamily. Ser/Thr protein kinase family. GCN2 subfamily.</text>
</comment>
<proteinExistence type="inferred from homology"/>
<dbReference type="InterPro" id="IPR054521">
    <property type="entry name" value="HRI2_3H"/>
</dbReference>
<reference evidence="15" key="1">
    <citation type="submission" date="2025-04" db="UniProtKB">
        <authorList>
            <consortium name="RefSeq"/>
        </authorList>
    </citation>
    <scope>IDENTIFICATION</scope>
    <source>
        <tissue evidence="15">Whole insect</tissue>
    </source>
</reference>
<dbReference type="InterPro" id="IPR008271">
    <property type="entry name" value="Ser/Thr_kinase_AS"/>
</dbReference>
<dbReference type="Gene3D" id="1.10.510.10">
    <property type="entry name" value="Transferase(Phosphotransferase) domain 1"/>
    <property type="match status" value="1"/>
</dbReference>
<evidence type="ECO:0000256" key="9">
    <source>
        <dbReference type="ARBA" id="ARBA00042914"/>
    </source>
</evidence>
<feature type="coiled-coil region" evidence="10">
    <location>
        <begin position="521"/>
        <end position="555"/>
    </location>
</feature>
<keyword evidence="2" id="KW-0723">Serine/threonine-protein kinase</keyword>
<evidence type="ECO:0000256" key="11">
    <source>
        <dbReference type="SAM" id="MobiDB-lite"/>
    </source>
</evidence>
<dbReference type="OrthoDB" id="1405469at2759"/>
<sequence>MSSTTDSGGISIEFNNEDDEDNIENPRDVSRATRISKTAGDKPRSLYLLPKPSVSLQTSLLIESLIKHICSIYESDSQKAEKAYKILCDKLCSMNLIGESYSMNEFEGIRSQYQTALFQFVRSVNGGNKALPLSSIWPKSDSSSHYCTEFEEVDYIAGGGFGQVYKVKHKLDGTEYAIKKIPIQSEGIESVRNYLSEVKTFASMNHSNIVQYKGAWLEIGAPKSTKVITHKTTESTHQTNFFYHQETVQSFSEESEEDSTDFQISFEHSVSGAVSKKDGSSKTAGRKKRKSLSEGDDMVVCKLDLKEIEKIRSLNRTKVKWATLYIQMALCQMTLKQWLEQRNEVSNPDKALVPKNELKIRNNCINQILFQLLNGLEYIHSKEIVHHDIKPSNIFIQMENGQLLIQLGDFGLACPLQSVRHSLAFGTKLYAAPEQLEGQCDKMSDMYSLGIVLFELIENFRTDMERVKSITELRNGHTPTHLSTTHPQIADMIKKLIVNSPDLRPNTTALLQTLNPQSEEMEQLRVEVVDLREDNAVLREENGVLREEITDLRVENAHLKELLKMHGIHSV</sequence>
<evidence type="ECO:0000256" key="3">
    <source>
        <dbReference type="ARBA" id="ARBA00022553"/>
    </source>
</evidence>
<feature type="domain" description="Protein kinase" evidence="12">
    <location>
        <begin position="150"/>
        <end position="518"/>
    </location>
</feature>
<name>A0A6P7FBX4_DIAVI</name>
<evidence type="ECO:0000313" key="13">
    <source>
        <dbReference type="EnsemblMetazoa" id="XP_028132322.1"/>
    </source>
</evidence>
<evidence type="ECO:0000313" key="15">
    <source>
        <dbReference type="RefSeq" id="XP_028132322.1"/>
    </source>
</evidence>
<dbReference type="InterPro" id="IPR050339">
    <property type="entry name" value="CC_SR_Kinase"/>
</dbReference>
<evidence type="ECO:0000313" key="14">
    <source>
        <dbReference type="Proteomes" id="UP001652700"/>
    </source>
</evidence>
<dbReference type="InterPro" id="IPR000719">
    <property type="entry name" value="Prot_kinase_dom"/>
</dbReference>
<dbReference type="AlphaFoldDB" id="A0A6P7FBX4"/>
<evidence type="ECO:0000256" key="6">
    <source>
        <dbReference type="ARBA" id="ARBA00022777"/>
    </source>
</evidence>
<dbReference type="EC" id="2.7.11.1" evidence="1"/>
<dbReference type="Proteomes" id="UP001652700">
    <property type="component" value="Unplaced"/>
</dbReference>
<evidence type="ECO:0000256" key="10">
    <source>
        <dbReference type="SAM" id="Coils"/>
    </source>
</evidence>
<dbReference type="Pfam" id="PF00069">
    <property type="entry name" value="Pkinase"/>
    <property type="match status" value="2"/>
</dbReference>
<reference evidence="13" key="2">
    <citation type="submission" date="2025-05" db="UniProtKB">
        <authorList>
            <consortium name="EnsemblMetazoa"/>
        </authorList>
    </citation>
    <scope>IDENTIFICATION</scope>
</reference>
<dbReference type="GO" id="GO:0005524">
    <property type="term" value="F:ATP binding"/>
    <property type="evidence" value="ECO:0007669"/>
    <property type="project" value="UniProtKB-KW"/>
</dbReference>
<dbReference type="PANTHER" id="PTHR11042:SF187">
    <property type="entry name" value="EUKARYOTIC TRANSLATION INITIATION FACTOR 2-ALPHA KINASE 2"/>
    <property type="match status" value="1"/>
</dbReference>
<gene>
    <name evidence="15" type="primary">LOC114327809</name>
</gene>
<feature type="region of interest" description="Disordered" evidence="11">
    <location>
        <begin position="1"/>
        <end position="36"/>
    </location>
</feature>
<organism evidence="15">
    <name type="scientific">Diabrotica virgifera virgifera</name>
    <name type="common">western corn rootworm</name>
    <dbReference type="NCBI Taxonomy" id="50390"/>
    <lineage>
        <taxon>Eukaryota</taxon>
        <taxon>Metazoa</taxon>
        <taxon>Ecdysozoa</taxon>
        <taxon>Arthropoda</taxon>
        <taxon>Hexapoda</taxon>
        <taxon>Insecta</taxon>
        <taxon>Pterygota</taxon>
        <taxon>Neoptera</taxon>
        <taxon>Endopterygota</taxon>
        <taxon>Coleoptera</taxon>
        <taxon>Polyphaga</taxon>
        <taxon>Cucujiformia</taxon>
        <taxon>Chrysomeloidea</taxon>
        <taxon>Chrysomelidae</taxon>
        <taxon>Galerucinae</taxon>
        <taxon>Diabroticina</taxon>
        <taxon>Diabroticites</taxon>
        <taxon>Diabrotica</taxon>
    </lineage>
</organism>
<dbReference type="InterPro" id="IPR011009">
    <property type="entry name" value="Kinase-like_dom_sf"/>
</dbReference>
<dbReference type="GO" id="GO:0005634">
    <property type="term" value="C:nucleus"/>
    <property type="evidence" value="ECO:0007669"/>
    <property type="project" value="TreeGrafter"/>
</dbReference>
<evidence type="ECO:0000256" key="5">
    <source>
        <dbReference type="ARBA" id="ARBA00022741"/>
    </source>
</evidence>
<keyword evidence="10" id="KW-0175">Coiled coil</keyword>
<dbReference type="InParanoid" id="A0A6P7FBX4"/>
<evidence type="ECO:0000256" key="7">
    <source>
        <dbReference type="ARBA" id="ARBA00022840"/>
    </source>
</evidence>
<keyword evidence="6" id="KW-0418">Kinase</keyword>
<dbReference type="GO" id="GO:0004694">
    <property type="term" value="F:eukaryotic translation initiation factor 2alpha kinase activity"/>
    <property type="evidence" value="ECO:0007669"/>
    <property type="project" value="TreeGrafter"/>
</dbReference>
<dbReference type="Gene3D" id="3.30.200.20">
    <property type="entry name" value="Phosphorylase Kinase, domain 1"/>
    <property type="match status" value="1"/>
</dbReference>
<keyword evidence="14" id="KW-1185">Reference proteome</keyword>
<keyword evidence="4" id="KW-0808">Transferase</keyword>
<dbReference type="SUPFAM" id="SSF56112">
    <property type="entry name" value="Protein kinase-like (PK-like)"/>
    <property type="match status" value="1"/>
</dbReference>
<dbReference type="KEGG" id="dvv:114327809"/>
<dbReference type="GO" id="GO:0005737">
    <property type="term" value="C:cytoplasm"/>
    <property type="evidence" value="ECO:0007669"/>
    <property type="project" value="TreeGrafter"/>
</dbReference>
<dbReference type="RefSeq" id="XP_028132322.1">
    <property type="nucleotide sequence ID" value="XM_028276521.1"/>
</dbReference>
<dbReference type="PANTHER" id="PTHR11042">
    <property type="entry name" value="EUKARYOTIC TRANSLATION INITIATION FACTOR 2-ALPHA KINASE EIF2-ALPHA KINASE -RELATED"/>
    <property type="match status" value="1"/>
</dbReference>
<keyword evidence="3" id="KW-0597">Phosphoprotein</keyword>
<dbReference type="SMART" id="SM00220">
    <property type="entry name" value="S_TKc"/>
    <property type="match status" value="1"/>
</dbReference>
<dbReference type="PROSITE" id="PS50011">
    <property type="entry name" value="PROTEIN_KINASE_DOM"/>
    <property type="match status" value="1"/>
</dbReference>
<protein>
    <recommendedName>
        <fullName evidence="1">non-specific serine/threonine protein kinase</fullName>
        <ecNumber evidence="1">2.7.11.1</ecNumber>
    </recommendedName>
    <alternativeName>
        <fullName evidence="9">Heme-regulated eukaryotic initiation factor eIF-2-alpha kinase</fullName>
    </alternativeName>
</protein>
<dbReference type="EnsemblMetazoa" id="XM_028276521.2">
    <property type="protein sequence ID" value="XP_028132322.1"/>
    <property type="gene ID" value="LOC114327809"/>
</dbReference>
<accession>A0A6P7FBX4</accession>
<evidence type="ECO:0000256" key="8">
    <source>
        <dbReference type="ARBA" id="ARBA00037982"/>
    </source>
</evidence>
<keyword evidence="5" id="KW-0547">Nucleotide-binding</keyword>
<dbReference type="Pfam" id="PF22949">
    <property type="entry name" value="HRI2_3H"/>
    <property type="match status" value="1"/>
</dbReference>
<dbReference type="PROSITE" id="PS00108">
    <property type="entry name" value="PROTEIN_KINASE_ST"/>
    <property type="match status" value="1"/>
</dbReference>
<keyword evidence="7" id="KW-0067">ATP-binding</keyword>
<dbReference type="GeneID" id="114327809"/>